<evidence type="ECO:0000259" key="1">
    <source>
        <dbReference type="PROSITE" id="PS51819"/>
    </source>
</evidence>
<feature type="domain" description="VOC" evidence="1">
    <location>
        <begin position="6"/>
        <end position="137"/>
    </location>
</feature>
<protein>
    <submittedName>
        <fullName evidence="2">VOC family protein</fullName>
    </submittedName>
</protein>
<proteinExistence type="predicted"/>
<dbReference type="Proteomes" id="UP000291189">
    <property type="component" value="Unassembled WGS sequence"/>
</dbReference>
<dbReference type="OrthoDB" id="1645442at2"/>
<dbReference type="EMBL" id="SDPU01000035">
    <property type="protein sequence ID" value="RYU09359.1"/>
    <property type="molecule type" value="Genomic_DNA"/>
</dbReference>
<dbReference type="Pfam" id="PF18029">
    <property type="entry name" value="Glyoxalase_6"/>
    <property type="match status" value="1"/>
</dbReference>
<dbReference type="CDD" id="cd06587">
    <property type="entry name" value="VOC"/>
    <property type="match status" value="1"/>
</dbReference>
<comment type="caution">
    <text evidence="2">The sequence shown here is derived from an EMBL/GenBank/DDBJ whole genome shotgun (WGS) entry which is preliminary data.</text>
</comment>
<accession>A0A4Q5IWX3</accession>
<dbReference type="PANTHER" id="PTHR35908">
    <property type="entry name" value="HYPOTHETICAL FUSION PROTEIN"/>
    <property type="match status" value="1"/>
</dbReference>
<dbReference type="InterPro" id="IPR041581">
    <property type="entry name" value="Glyoxalase_6"/>
</dbReference>
<evidence type="ECO:0000313" key="2">
    <source>
        <dbReference type="EMBL" id="RYU09359.1"/>
    </source>
</evidence>
<name>A0A4Q5IWX3_9ACTN</name>
<dbReference type="InterPro" id="IPR029068">
    <property type="entry name" value="Glyas_Bleomycin-R_OHBP_Dase"/>
</dbReference>
<dbReference type="Gene3D" id="3.10.180.10">
    <property type="entry name" value="2,3-Dihydroxybiphenyl 1,2-Dioxygenase, domain 1"/>
    <property type="match status" value="1"/>
</dbReference>
<evidence type="ECO:0000313" key="3">
    <source>
        <dbReference type="Proteomes" id="UP000291189"/>
    </source>
</evidence>
<sequence length="141" mass="15946">MPRYPVLLHTAIDARDCRGLGEFYRQLLGLRYRDGEQPPTDGSPDDADWLVLLDDDGHRVLTIQQKLDTTPPTWPSEQVPMQMHMDFAVPTVEELERHRARALALGARLLHERSQDEGEPLYVLADPAGHPFCLLVRPVSG</sequence>
<dbReference type="PROSITE" id="PS51819">
    <property type="entry name" value="VOC"/>
    <property type="match status" value="1"/>
</dbReference>
<dbReference type="PANTHER" id="PTHR35908:SF1">
    <property type="entry name" value="CONSERVED PROTEIN"/>
    <property type="match status" value="1"/>
</dbReference>
<organism evidence="2 3">
    <name type="scientific">Nocardioides iriomotensis</name>
    <dbReference type="NCBI Taxonomy" id="715784"/>
    <lineage>
        <taxon>Bacteria</taxon>
        <taxon>Bacillati</taxon>
        <taxon>Actinomycetota</taxon>
        <taxon>Actinomycetes</taxon>
        <taxon>Propionibacteriales</taxon>
        <taxon>Nocardioidaceae</taxon>
        <taxon>Nocardioides</taxon>
    </lineage>
</organism>
<dbReference type="SUPFAM" id="SSF54593">
    <property type="entry name" value="Glyoxalase/Bleomycin resistance protein/Dihydroxybiphenyl dioxygenase"/>
    <property type="match status" value="1"/>
</dbReference>
<dbReference type="RefSeq" id="WP_129989124.1">
    <property type="nucleotide sequence ID" value="NZ_SDPU01000035.1"/>
</dbReference>
<gene>
    <name evidence="2" type="ORF">ETU37_20010</name>
</gene>
<keyword evidence="3" id="KW-1185">Reference proteome</keyword>
<dbReference type="AlphaFoldDB" id="A0A4Q5IWX3"/>
<reference evidence="2 3" key="1">
    <citation type="submission" date="2019-01" db="EMBL/GenBank/DDBJ databases">
        <title>Nocardioides guangzhouensis sp. nov., an actinobacterium isolated from soil.</title>
        <authorList>
            <person name="Fu Y."/>
            <person name="Cai Y."/>
            <person name="Lin Z."/>
            <person name="Chen P."/>
        </authorList>
    </citation>
    <scope>NUCLEOTIDE SEQUENCE [LARGE SCALE GENOMIC DNA]</scope>
    <source>
        <strain evidence="2 3">NBRC 105384</strain>
    </source>
</reference>
<dbReference type="InterPro" id="IPR037523">
    <property type="entry name" value="VOC_core"/>
</dbReference>